<dbReference type="Proteomes" id="UP000800097">
    <property type="component" value="Unassembled WGS sequence"/>
</dbReference>
<organism evidence="1 2">
    <name type="scientific">Westerdykella ornata</name>
    <dbReference type="NCBI Taxonomy" id="318751"/>
    <lineage>
        <taxon>Eukaryota</taxon>
        <taxon>Fungi</taxon>
        <taxon>Dikarya</taxon>
        <taxon>Ascomycota</taxon>
        <taxon>Pezizomycotina</taxon>
        <taxon>Dothideomycetes</taxon>
        <taxon>Pleosporomycetidae</taxon>
        <taxon>Pleosporales</taxon>
        <taxon>Sporormiaceae</taxon>
        <taxon>Westerdykella</taxon>
    </lineage>
</organism>
<evidence type="ECO:0000313" key="1">
    <source>
        <dbReference type="EMBL" id="KAF2280388.1"/>
    </source>
</evidence>
<dbReference type="EMBL" id="ML986485">
    <property type="protein sequence ID" value="KAF2280388.1"/>
    <property type="molecule type" value="Genomic_DNA"/>
</dbReference>
<name>A0A6A6JX43_WESOR</name>
<protein>
    <submittedName>
        <fullName evidence="1">Uncharacterized protein</fullName>
    </submittedName>
</protein>
<dbReference type="RefSeq" id="XP_033657926.1">
    <property type="nucleotide sequence ID" value="XM_033793037.1"/>
</dbReference>
<evidence type="ECO:0000313" key="2">
    <source>
        <dbReference type="Proteomes" id="UP000800097"/>
    </source>
</evidence>
<dbReference type="AlphaFoldDB" id="A0A6A6JX43"/>
<keyword evidence="2" id="KW-1185">Reference proteome</keyword>
<proteinExistence type="predicted"/>
<gene>
    <name evidence="1" type="ORF">EI97DRAFT_121914</name>
</gene>
<accession>A0A6A6JX43</accession>
<dbReference type="GeneID" id="54546212"/>
<sequence length="162" mass="18150">MSVRYELYSSPYCGLSCLTEDPSMGRSTPLTTSASFPVRLISQWSARAWHTGSNVVVGSRDHYIDNEGLHMSIAPSRFATQANYHQRGYLHHPKYTFSAPLPPTVRNQLQIYYATSTISTAVQWKKILSPKSLRTPTSIRLIQATEIPMVRDKGNGLGYEAL</sequence>
<reference evidence="1" key="1">
    <citation type="journal article" date="2020" name="Stud. Mycol.">
        <title>101 Dothideomycetes genomes: a test case for predicting lifestyles and emergence of pathogens.</title>
        <authorList>
            <person name="Haridas S."/>
            <person name="Albert R."/>
            <person name="Binder M."/>
            <person name="Bloem J."/>
            <person name="Labutti K."/>
            <person name="Salamov A."/>
            <person name="Andreopoulos B."/>
            <person name="Baker S."/>
            <person name="Barry K."/>
            <person name="Bills G."/>
            <person name="Bluhm B."/>
            <person name="Cannon C."/>
            <person name="Castanera R."/>
            <person name="Culley D."/>
            <person name="Daum C."/>
            <person name="Ezra D."/>
            <person name="Gonzalez J."/>
            <person name="Henrissat B."/>
            <person name="Kuo A."/>
            <person name="Liang C."/>
            <person name="Lipzen A."/>
            <person name="Lutzoni F."/>
            <person name="Magnuson J."/>
            <person name="Mondo S."/>
            <person name="Nolan M."/>
            <person name="Ohm R."/>
            <person name="Pangilinan J."/>
            <person name="Park H.-J."/>
            <person name="Ramirez L."/>
            <person name="Alfaro M."/>
            <person name="Sun H."/>
            <person name="Tritt A."/>
            <person name="Yoshinaga Y."/>
            <person name="Zwiers L.-H."/>
            <person name="Turgeon B."/>
            <person name="Goodwin S."/>
            <person name="Spatafora J."/>
            <person name="Crous P."/>
            <person name="Grigoriev I."/>
        </authorList>
    </citation>
    <scope>NUCLEOTIDE SEQUENCE</scope>
    <source>
        <strain evidence="1">CBS 379.55</strain>
    </source>
</reference>